<dbReference type="AlphaFoldDB" id="A0A6L2M8A4"/>
<organism evidence="2">
    <name type="scientific">Tanacetum cinerariifolium</name>
    <name type="common">Dalmatian daisy</name>
    <name type="synonym">Chrysanthemum cinerariifolium</name>
    <dbReference type="NCBI Taxonomy" id="118510"/>
    <lineage>
        <taxon>Eukaryota</taxon>
        <taxon>Viridiplantae</taxon>
        <taxon>Streptophyta</taxon>
        <taxon>Embryophyta</taxon>
        <taxon>Tracheophyta</taxon>
        <taxon>Spermatophyta</taxon>
        <taxon>Magnoliopsida</taxon>
        <taxon>eudicotyledons</taxon>
        <taxon>Gunneridae</taxon>
        <taxon>Pentapetalae</taxon>
        <taxon>asterids</taxon>
        <taxon>campanulids</taxon>
        <taxon>Asterales</taxon>
        <taxon>Asteraceae</taxon>
        <taxon>Asteroideae</taxon>
        <taxon>Anthemideae</taxon>
        <taxon>Anthemidinae</taxon>
        <taxon>Tanacetum</taxon>
    </lineage>
</organism>
<accession>A0A6L2M8A4</accession>
<feature type="region of interest" description="Disordered" evidence="1">
    <location>
        <begin position="1"/>
        <end position="32"/>
    </location>
</feature>
<comment type="caution">
    <text evidence="2">The sequence shown here is derived from an EMBL/GenBank/DDBJ whole genome shotgun (WGS) entry which is preliminary data.</text>
</comment>
<evidence type="ECO:0000256" key="1">
    <source>
        <dbReference type="SAM" id="MobiDB-lite"/>
    </source>
</evidence>
<name>A0A6L2M8A4_TANCI</name>
<reference evidence="2" key="1">
    <citation type="journal article" date="2019" name="Sci. Rep.">
        <title>Draft genome of Tanacetum cinerariifolium, the natural source of mosquito coil.</title>
        <authorList>
            <person name="Yamashiro T."/>
            <person name="Shiraishi A."/>
            <person name="Satake H."/>
            <person name="Nakayama K."/>
        </authorList>
    </citation>
    <scope>NUCLEOTIDE SEQUENCE</scope>
</reference>
<sequence>MGYVDEQPDVEAAPKHDWFKKPTRPPTPDPEWIQSKSTWLNDLANEENLPLTYNDLMSTPIDFSTFAMNRLKISKLRKADLVAPVYNLLKETCKSCVELEYNMEECYCDLYDHPEGNRYPYDLSEPLPLQESQGRLTEIVMRRSDKKLYKFMEGDFSQLHLNDIEDMLLLIAQNKLNNLDGYVIFHLAMGLHMHTRRIVIQSRVEDLQLRVEKPQRVICEDKLKRKKLMCTEELYNNDLENLRGGSTDTKYTTSITKTKAIKYDVEGIDDMVPNLWSPIKSETSVTVDEWYGYGHLKEIVVRRADLKFYKFMEGEFPWLHLNNIKDVFLLIAQNKLNNLDGNFIVHLAVGLRMYTRRIVIQSRVKDLQLGDDTLALDRNTLDQMLKNIRLGYNKAMKRRN</sequence>
<evidence type="ECO:0000313" key="2">
    <source>
        <dbReference type="EMBL" id="GEU70263.1"/>
    </source>
</evidence>
<proteinExistence type="predicted"/>
<dbReference type="EMBL" id="BKCJ010006083">
    <property type="protein sequence ID" value="GEU70263.1"/>
    <property type="molecule type" value="Genomic_DNA"/>
</dbReference>
<gene>
    <name evidence="2" type="ORF">Tci_042241</name>
</gene>
<protein>
    <submittedName>
        <fullName evidence="2">Uncharacterized protein</fullName>
    </submittedName>
</protein>